<dbReference type="EMBL" id="ML769386">
    <property type="protein sequence ID" value="KAE9410148.1"/>
    <property type="molecule type" value="Genomic_DNA"/>
</dbReference>
<keyword evidence="2" id="KW-1185">Reference proteome</keyword>
<dbReference type="Proteomes" id="UP000799118">
    <property type="component" value="Unassembled WGS sequence"/>
</dbReference>
<dbReference type="Gene3D" id="3.40.50.300">
    <property type="entry name" value="P-loop containing nucleotide triphosphate hydrolases"/>
    <property type="match status" value="1"/>
</dbReference>
<proteinExistence type="predicted"/>
<protein>
    <recommendedName>
        <fullName evidence="3">DNA2/NAM7 helicase helicase domain-containing protein</fullName>
    </recommendedName>
</protein>
<dbReference type="Pfam" id="PF13245">
    <property type="entry name" value="AAA_19"/>
    <property type="match status" value="1"/>
</dbReference>
<reference evidence="1" key="1">
    <citation type="journal article" date="2019" name="Environ. Microbiol.">
        <title>Fungal ecological strategies reflected in gene transcription - a case study of two litter decomposers.</title>
        <authorList>
            <person name="Barbi F."/>
            <person name="Kohler A."/>
            <person name="Barry K."/>
            <person name="Baskaran P."/>
            <person name="Daum C."/>
            <person name="Fauchery L."/>
            <person name="Ihrmark K."/>
            <person name="Kuo A."/>
            <person name="LaButti K."/>
            <person name="Lipzen A."/>
            <person name="Morin E."/>
            <person name="Grigoriev I.V."/>
            <person name="Henrissat B."/>
            <person name="Lindahl B."/>
            <person name="Martin F."/>
        </authorList>
    </citation>
    <scope>NUCLEOTIDE SEQUENCE</scope>
    <source>
        <strain evidence="1">JB14</strain>
    </source>
</reference>
<dbReference type="PANTHER" id="PTHR43788">
    <property type="entry name" value="DNA2/NAM7 HELICASE FAMILY MEMBER"/>
    <property type="match status" value="1"/>
</dbReference>
<evidence type="ECO:0000313" key="1">
    <source>
        <dbReference type="EMBL" id="KAE9410148.1"/>
    </source>
</evidence>
<evidence type="ECO:0000313" key="2">
    <source>
        <dbReference type="Proteomes" id="UP000799118"/>
    </source>
</evidence>
<dbReference type="SUPFAM" id="SSF52540">
    <property type="entry name" value="P-loop containing nucleoside triphosphate hydrolases"/>
    <property type="match status" value="1"/>
</dbReference>
<name>A0A6A4IM61_9AGAR</name>
<dbReference type="AlphaFoldDB" id="A0A6A4IM61"/>
<dbReference type="OrthoDB" id="6513042at2759"/>
<dbReference type="InterPro" id="IPR050534">
    <property type="entry name" value="Coronavir_polyprotein_1ab"/>
</dbReference>
<sequence>MPRIALRLHHHIHSHVRGIDLSTILSRDDAAWRASKVVSRICLLKDSFSVDRLWHENDQDRSSEKLCLRAWISAKIVCAEQSRIQSIRKVDTRSIRKDVLLCLGMLLRQNDILARAHPRVLNNEHESAPVDAEGMMQLVNARYKTRVRVSNESYVEAVSTNGKIFRGHAKGAKGKTTHIHFRQGISTSHAIQSVRVIGLNEPTASERARDSLLLRVLQDEAKLTDAEFVRFIWFRTKEDTQRLQQPSASLGINDSLLEPHLKHLNASQVRVVAAMVDVNPVVVVHGPPGTGKTTTISSAAEIWSKVYYDPVWIIGHSNVSVKNIAEKLLKRKVDFKLIVSKEFYVEWHEHIYEKIQERLMRTDELPADRLAMSQVVGSSRVILSTLGLLSNPALDKNGTFDIIPVERLIVDEASQINVFEYMHVLHKFRKSLQKLCFFGDPKQC</sequence>
<dbReference type="GO" id="GO:0043139">
    <property type="term" value="F:5'-3' DNA helicase activity"/>
    <property type="evidence" value="ECO:0007669"/>
    <property type="project" value="TreeGrafter"/>
</dbReference>
<gene>
    <name evidence="1" type="ORF">BT96DRAFT_470130</name>
</gene>
<organism evidence="1 2">
    <name type="scientific">Gymnopus androsaceus JB14</name>
    <dbReference type="NCBI Taxonomy" id="1447944"/>
    <lineage>
        <taxon>Eukaryota</taxon>
        <taxon>Fungi</taxon>
        <taxon>Dikarya</taxon>
        <taxon>Basidiomycota</taxon>
        <taxon>Agaricomycotina</taxon>
        <taxon>Agaricomycetes</taxon>
        <taxon>Agaricomycetidae</taxon>
        <taxon>Agaricales</taxon>
        <taxon>Marasmiineae</taxon>
        <taxon>Omphalotaceae</taxon>
        <taxon>Gymnopus</taxon>
    </lineage>
</organism>
<dbReference type="PANTHER" id="PTHR43788:SF8">
    <property type="entry name" value="DNA-BINDING PROTEIN SMUBP-2"/>
    <property type="match status" value="1"/>
</dbReference>
<dbReference type="InterPro" id="IPR027417">
    <property type="entry name" value="P-loop_NTPase"/>
</dbReference>
<accession>A0A6A4IM61</accession>
<evidence type="ECO:0008006" key="3">
    <source>
        <dbReference type="Google" id="ProtNLM"/>
    </source>
</evidence>